<dbReference type="EMBL" id="ML121529">
    <property type="protein sequence ID" value="RPB28744.1"/>
    <property type="molecule type" value="Genomic_DNA"/>
</dbReference>
<dbReference type="InParanoid" id="A0A3N4M0P3"/>
<evidence type="ECO:0000313" key="1">
    <source>
        <dbReference type="EMBL" id="RPB28744.1"/>
    </source>
</evidence>
<protein>
    <submittedName>
        <fullName evidence="1">Uncharacterized protein</fullName>
    </submittedName>
</protein>
<dbReference type="OrthoDB" id="4184514at2759"/>
<gene>
    <name evidence="1" type="ORF">L211DRAFT_405911</name>
</gene>
<accession>A0A3N4M0P3</accession>
<reference evidence="1 2" key="1">
    <citation type="journal article" date="2018" name="Nat. Ecol. Evol.">
        <title>Pezizomycetes genomes reveal the molecular basis of ectomycorrhizal truffle lifestyle.</title>
        <authorList>
            <person name="Murat C."/>
            <person name="Payen T."/>
            <person name="Noel B."/>
            <person name="Kuo A."/>
            <person name="Morin E."/>
            <person name="Chen J."/>
            <person name="Kohler A."/>
            <person name="Krizsan K."/>
            <person name="Balestrini R."/>
            <person name="Da Silva C."/>
            <person name="Montanini B."/>
            <person name="Hainaut M."/>
            <person name="Levati E."/>
            <person name="Barry K.W."/>
            <person name="Belfiori B."/>
            <person name="Cichocki N."/>
            <person name="Clum A."/>
            <person name="Dockter R.B."/>
            <person name="Fauchery L."/>
            <person name="Guy J."/>
            <person name="Iotti M."/>
            <person name="Le Tacon F."/>
            <person name="Lindquist E.A."/>
            <person name="Lipzen A."/>
            <person name="Malagnac F."/>
            <person name="Mello A."/>
            <person name="Molinier V."/>
            <person name="Miyauchi S."/>
            <person name="Poulain J."/>
            <person name="Riccioni C."/>
            <person name="Rubini A."/>
            <person name="Sitrit Y."/>
            <person name="Splivallo R."/>
            <person name="Traeger S."/>
            <person name="Wang M."/>
            <person name="Zifcakova L."/>
            <person name="Wipf D."/>
            <person name="Zambonelli A."/>
            <person name="Paolocci F."/>
            <person name="Nowrousian M."/>
            <person name="Ottonello S."/>
            <person name="Baldrian P."/>
            <person name="Spatafora J.W."/>
            <person name="Henrissat B."/>
            <person name="Nagy L.G."/>
            <person name="Aury J.M."/>
            <person name="Wincker P."/>
            <person name="Grigoriev I.V."/>
            <person name="Bonfante P."/>
            <person name="Martin F.M."/>
        </authorList>
    </citation>
    <scope>NUCLEOTIDE SEQUENCE [LARGE SCALE GENOMIC DNA]</scope>
    <source>
        <strain evidence="1 2">ATCC MYA-4762</strain>
    </source>
</reference>
<name>A0A3N4M0P3_9PEZI</name>
<dbReference type="AlphaFoldDB" id="A0A3N4M0P3"/>
<proteinExistence type="predicted"/>
<dbReference type="InterPro" id="IPR027796">
    <property type="entry name" value="OTT_1508_deam-like"/>
</dbReference>
<dbReference type="Pfam" id="PF14441">
    <property type="entry name" value="OTT_1508_deam"/>
    <property type="match status" value="1"/>
</dbReference>
<keyword evidence="2" id="KW-1185">Reference proteome</keyword>
<organism evidence="1 2">
    <name type="scientific">Terfezia boudieri ATCC MYA-4762</name>
    <dbReference type="NCBI Taxonomy" id="1051890"/>
    <lineage>
        <taxon>Eukaryota</taxon>
        <taxon>Fungi</taxon>
        <taxon>Dikarya</taxon>
        <taxon>Ascomycota</taxon>
        <taxon>Pezizomycotina</taxon>
        <taxon>Pezizomycetes</taxon>
        <taxon>Pezizales</taxon>
        <taxon>Pezizaceae</taxon>
        <taxon>Terfezia</taxon>
    </lineage>
</organism>
<evidence type="ECO:0000313" key="2">
    <source>
        <dbReference type="Proteomes" id="UP000267821"/>
    </source>
</evidence>
<sequence>MACLQKALSYTSYETSSMKFVDDTQGMDEEYELRIHCEVALTLYIREHWKGPQKNIYLGCSKLSCMACYCFLQGNQGNHGDQFCDQGMPPKVVLPMGFPPTAIPLPTSCSLYCGRKCPWLRHICSWLGISANILR</sequence>
<dbReference type="Proteomes" id="UP000267821">
    <property type="component" value="Unassembled WGS sequence"/>
</dbReference>